<evidence type="ECO:0000313" key="4">
    <source>
        <dbReference type="Proteomes" id="UP000605148"/>
    </source>
</evidence>
<dbReference type="EMBL" id="BMFA01000001">
    <property type="protein sequence ID" value="GGB35300.1"/>
    <property type="molecule type" value="Genomic_DNA"/>
</dbReference>
<dbReference type="AlphaFoldDB" id="A0A916T7Y6"/>
<feature type="region of interest" description="Disordered" evidence="2">
    <location>
        <begin position="441"/>
        <end position="500"/>
    </location>
</feature>
<dbReference type="RefSeq" id="WP_150493969.1">
    <property type="nucleotide sequence ID" value="NZ_BMFA01000001.1"/>
</dbReference>
<reference evidence="3" key="1">
    <citation type="journal article" date="2014" name="Int. J. Syst. Evol. Microbiol.">
        <title>Complete genome sequence of Corynebacterium casei LMG S-19264T (=DSM 44701T), isolated from a smear-ripened cheese.</title>
        <authorList>
            <consortium name="US DOE Joint Genome Institute (JGI-PGF)"/>
            <person name="Walter F."/>
            <person name="Albersmeier A."/>
            <person name="Kalinowski J."/>
            <person name="Ruckert C."/>
        </authorList>
    </citation>
    <scope>NUCLEOTIDE SEQUENCE</scope>
    <source>
        <strain evidence="3">CGMCC 1.12426</strain>
    </source>
</reference>
<comment type="caution">
    <text evidence="3">The sequence shown here is derived from an EMBL/GenBank/DDBJ whole genome shotgun (WGS) entry which is preliminary data.</text>
</comment>
<proteinExistence type="predicted"/>
<feature type="region of interest" description="Disordered" evidence="2">
    <location>
        <begin position="1"/>
        <end position="41"/>
    </location>
</feature>
<accession>A0A916T7Y6</accession>
<reference evidence="3" key="2">
    <citation type="submission" date="2020-09" db="EMBL/GenBank/DDBJ databases">
        <authorList>
            <person name="Sun Q."/>
            <person name="Zhou Y."/>
        </authorList>
    </citation>
    <scope>NUCLEOTIDE SEQUENCE</scope>
    <source>
        <strain evidence="3">CGMCC 1.12426</strain>
    </source>
</reference>
<organism evidence="3 4">
    <name type="scientific">Roseibium aquae</name>
    <dbReference type="NCBI Taxonomy" id="1323746"/>
    <lineage>
        <taxon>Bacteria</taxon>
        <taxon>Pseudomonadati</taxon>
        <taxon>Pseudomonadota</taxon>
        <taxon>Alphaproteobacteria</taxon>
        <taxon>Hyphomicrobiales</taxon>
        <taxon>Stappiaceae</taxon>
        <taxon>Roseibium</taxon>
    </lineage>
</organism>
<keyword evidence="1" id="KW-0175">Coiled coil</keyword>
<evidence type="ECO:0000256" key="1">
    <source>
        <dbReference type="SAM" id="Coils"/>
    </source>
</evidence>
<gene>
    <name evidence="3" type="ORF">GCM10011316_04300</name>
</gene>
<feature type="coiled-coil region" evidence="1">
    <location>
        <begin position="118"/>
        <end position="425"/>
    </location>
</feature>
<evidence type="ECO:0000313" key="3">
    <source>
        <dbReference type="EMBL" id="GGB35300.1"/>
    </source>
</evidence>
<keyword evidence="4" id="KW-1185">Reference proteome</keyword>
<dbReference type="Gene3D" id="1.10.287.1490">
    <property type="match status" value="1"/>
</dbReference>
<dbReference type="OrthoDB" id="7671513at2"/>
<dbReference type="Proteomes" id="UP000605148">
    <property type="component" value="Unassembled WGS sequence"/>
</dbReference>
<sequence length="500" mass="57024">MGIFSKTTRPTDTRREQSPPETASRDGIGESDTDAGTAPSNVKQLSPFALKMQEKMHQLDGLKTRLGGLTQSFEQMSAMASENRNSILMLSEFVEAQRVHVETEIRLKSENAKISTDLLDATHRISTLSTQLEEAQAEVHSLRKRLTETRTALETARNELIAIRDNNKKVNEEYRSQSAELVEANAQVTELTGELVDLKAKMKSLEDHAEKLKSGLEDVTKREKELQQNLSESAALLEDEIKKNNGLTSELEASKRKVVDFRNENIDLKSHLDVANQELAYSKERMEEEQRKHDNEVYALNAEIENLSSQRRIGAQSLQEMTRENSDLKERNRDLHKRMQEIEHLLVSAQKNHEKDREELLSNNAKLRELSLRYNATLTELNHERNQNKRYTQQLEDIVDENKTLQRYKIQVDTANEQIVQLKGVILNYQRAMEGRGPAELMGLTEDYGPAEELGLTETAPSRTKSPSSEDTRTSEPEREGPDDHGPAERSDKIVRLRED</sequence>
<feature type="compositionally biased region" description="Basic and acidic residues" evidence="2">
    <location>
        <begin position="468"/>
        <end position="500"/>
    </location>
</feature>
<protein>
    <submittedName>
        <fullName evidence="3">Uncharacterized protein</fullName>
    </submittedName>
</protein>
<evidence type="ECO:0000256" key="2">
    <source>
        <dbReference type="SAM" id="MobiDB-lite"/>
    </source>
</evidence>
<feature type="compositionally biased region" description="Basic and acidic residues" evidence="2">
    <location>
        <begin position="9"/>
        <end position="28"/>
    </location>
</feature>
<name>A0A916T7Y6_9HYPH</name>